<evidence type="ECO:0008006" key="4">
    <source>
        <dbReference type="Google" id="ProtNLM"/>
    </source>
</evidence>
<evidence type="ECO:0000256" key="1">
    <source>
        <dbReference type="SAM" id="SignalP"/>
    </source>
</evidence>
<evidence type="ECO:0000313" key="2">
    <source>
        <dbReference type="EMBL" id="OWV09496.1"/>
    </source>
</evidence>
<gene>
    <name evidence="2" type="ORF">B5D80_08820</name>
</gene>
<keyword evidence="3" id="KW-1185">Reference proteome</keyword>
<dbReference type="Proteomes" id="UP000197174">
    <property type="component" value="Unassembled WGS sequence"/>
</dbReference>
<keyword evidence="1" id="KW-0732">Signal</keyword>
<evidence type="ECO:0000313" key="3">
    <source>
        <dbReference type="Proteomes" id="UP000197174"/>
    </source>
</evidence>
<sequence>MLAVSALALTLIAAVTVPPVTAQAARDRAFCPKRQSVAISGDGHTLHVWLQRDTASPLLHLCWTNDGGPADEIRGWAATAVDATAPELRTDVEVLALTAQTAIGHVALTPGHVWRLSFELDTDSGALPTLSTAIRI</sequence>
<reference evidence="2 3" key="1">
    <citation type="submission" date="2017-03" db="EMBL/GenBank/DDBJ databases">
        <title>Whole genome sequence of Micromonospora wenchangensis, isolated from mangrove soil.</title>
        <authorList>
            <person name="Yang H."/>
        </authorList>
    </citation>
    <scope>NUCLEOTIDE SEQUENCE [LARGE SCALE GENOMIC DNA]</scope>
    <source>
        <strain evidence="2 3">CCTCC AA 2012002</strain>
    </source>
</reference>
<dbReference type="AlphaFoldDB" id="A0A2D0AWZ1"/>
<proteinExistence type="predicted"/>
<accession>A0A2D0AWZ1</accession>
<protein>
    <recommendedName>
        <fullName evidence="4">Proteinase inhibitor I42 chagasin domain-containing protein</fullName>
    </recommendedName>
</protein>
<dbReference type="EMBL" id="MZMV01000011">
    <property type="protein sequence ID" value="OWV09496.1"/>
    <property type="molecule type" value="Genomic_DNA"/>
</dbReference>
<comment type="caution">
    <text evidence="2">The sequence shown here is derived from an EMBL/GenBank/DDBJ whole genome shotgun (WGS) entry which is preliminary data.</text>
</comment>
<organism evidence="2 3">
    <name type="scientific">Micromonospora wenchangensis</name>
    <dbReference type="NCBI Taxonomy" id="1185415"/>
    <lineage>
        <taxon>Bacteria</taxon>
        <taxon>Bacillati</taxon>
        <taxon>Actinomycetota</taxon>
        <taxon>Actinomycetes</taxon>
        <taxon>Micromonosporales</taxon>
        <taxon>Micromonosporaceae</taxon>
        <taxon>Micromonospora</taxon>
    </lineage>
</organism>
<feature type="signal peptide" evidence="1">
    <location>
        <begin position="1"/>
        <end position="24"/>
    </location>
</feature>
<feature type="chain" id="PRO_5012542110" description="Proteinase inhibitor I42 chagasin domain-containing protein" evidence="1">
    <location>
        <begin position="25"/>
        <end position="136"/>
    </location>
</feature>
<dbReference type="RefSeq" id="WP_088643310.1">
    <property type="nucleotide sequence ID" value="NZ_MZMV01000011.1"/>
</dbReference>
<name>A0A2D0AWZ1_9ACTN</name>